<organism evidence="2 3">
    <name type="scientific">Pelagomonas calceolata</name>
    <dbReference type="NCBI Taxonomy" id="35677"/>
    <lineage>
        <taxon>Eukaryota</taxon>
        <taxon>Sar</taxon>
        <taxon>Stramenopiles</taxon>
        <taxon>Ochrophyta</taxon>
        <taxon>Pelagophyceae</taxon>
        <taxon>Pelagomonadales</taxon>
        <taxon>Pelagomonadaceae</taxon>
        <taxon>Pelagomonas</taxon>
    </lineage>
</organism>
<dbReference type="AlphaFoldDB" id="A0A8J2SPG2"/>
<proteinExistence type="predicted"/>
<dbReference type="Proteomes" id="UP000789595">
    <property type="component" value="Unassembled WGS sequence"/>
</dbReference>
<protein>
    <submittedName>
        <fullName evidence="2">Uncharacterized protein</fullName>
    </submittedName>
</protein>
<feature type="region of interest" description="Disordered" evidence="1">
    <location>
        <begin position="159"/>
        <end position="221"/>
    </location>
</feature>
<feature type="region of interest" description="Disordered" evidence="1">
    <location>
        <begin position="49"/>
        <end position="68"/>
    </location>
</feature>
<evidence type="ECO:0000256" key="1">
    <source>
        <dbReference type="SAM" id="MobiDB-lite"/>
    </source>
</evidence>
<accession>A0A8J2SPG2</accession>
<evidence type="ECO:0000313" key="2">
    <source>
        <dbReference type="EMBL" id="CAH0371174.1"/>
    </source>
</evidence>
<evidence type="ECO:0000313" key="3">
    <source>
        <dbReference type="Proteomes" id="UP000789595"/>
    </source>
</evidence>
<feature type="compositionally biased region" description="Basic residues" evidence="1">
    <location>
        <begin position="1"/>
        <end position="16"/>
    </location>
</feature>
<gene>
    <name evidence="2" type="ORF">PECAL_3P11040</name>
</gene>
<feature type="compositionally biased region" description="Basic and acidic residues" evidence="1">
    <location>
        <begin position="187"/>
        <end position="199"/>
    </location>
</feature>
<feature type="compositionally biased region" description="Polar residues" evidence="1">
    <location>
        <begin position="203"/>
        <end position="212"/>
    </location>
</feature>
<dbReference type="EMBL" id="CAKKNE010000003">
    <property type="protein sequence ID" value="CAH0371174.1"/>
    <property type="molecule type" value="Genomic_DNA"/>
</dbReference>
<sequence>RGLRRRRSFPRRRRRRQNELGSRLLRSRPPSPNCGCTHSKLRCSCSFPRRRRRGHARGQTTSPCATGNGARLSAALQSVLRDQLREGLAHVAPARPVARSKMNHVRPHARAWRPRPPKRLCTRRKASRRNTARRAGPTVRRHIVYRLLGSGSTRIRRRRVSSYSLSSSGPHTREPGRSPWPLAARPRKLDERSWRRSGELEAFTQSRKNSGNAAHAAKNLG</sequence>
<name>A0A8J2SPG2_9STRA</name>
<reference evidence="2" key="1">
    <citation type="submission" date="2021-11" db="EMBL/GenBank/DDBJ databases">
        <authorList>
            <consortium name="Genoscope - CEA"/>
            <person name="William W."/>
        </authorList>
    </citation>
    <scope>NUCLEOTIDE SEQUENCE</scope>
</reference>
<feature type="non-terminal residue" evidence="2">
    <location>
        <position position="1"/>
    </location>
</feature>
<feature type="region of interest" description="Disordered" evidence="1">
    <location>
        <begin position="1"/>
        <end position="33"/>
    </location>
</feature>
<comment type="caution">
    <text evidence="2">The sequence shown here is derived from an EMBL/GenBank/DDBJ whole genome shotgun (WGS) entry which is preliminary data.</text>
</comment>
<keyword evidence="3" id="KW-1185">Reference proteome</keyword>